<dbReference type="Proteomes" id="UP001604335">
    <property type="component" value="Unassembled WGS sequence"/>
</dbReference>
<keyword evidence="3" id="KW-1185">Reference proteome</keyword>
<gene>
    <name evidence="2" type="ORF">VPK24_15125</name>
</gene>
<protein>
    <submittedName>
        <fullName evidence="2">Uncharacterized protein</fullName>
    </submittedName>
</protein>
<sequence>MSIKSADYEEILATYSGRQAAIELLREYRPYLELLPSMRRPLDSTVVITLPLARIDPDVLEMTQLADVADVSRSRRRHSIESERSTNKPGRQAVRLPCEIALLMCDPEWQVTTGVAVFVFVHRPNEDFYGLMSRWRQTQLLLDRDYEWVMPLAYRHVVGDRADRIYPLFLLSERSPERLQRGLKGATLPYVVCPTQAEPPARFDPQVDHTPAPTTDLTRETPHPGPGRSTREAQPASDPELEGDLWV</sequence>
<evidence type="ECO:0000313" key="2">
    <source>
        <dbReference type="EMBL" id="MFG3818974.1"/>
    </source>
</evidence>
<dbReference type="EMBL" id="JAZAQF010000086">
    <property type="protein sequence ID" value="MFG3818974.1"/>
    <property type="molecule type" value="Genomic_DNA"/>
</dbReference>
<dbReference type="RefSeq" id="WP_393014624.1">
    <property type="nucleotide sequence ID" value="NZ_JAZAQF010000086.1"/>
</dbReference>
<reference evidence="3" key="1">
    <citation type="journal article" date="2024" name="Algal Res.">
        <title>Biochemical, toxicological and genomic investigation of a high-biomass producing Limnothrix strain isolated from Italian shallow drinking water reservoir.</title>
        <authorList>
            <person name="Simonazzi M."/>
            <person name="Shishido T.K."/>
            <person name="Delbaje E."/>
            <person name="Wahlsten M."/>
            <person name="Fewer D.P."/>
            <person name="Sivonen K."/>
            <person name="Pezzolesi L."/>
            <person name="Pistocchi R."/>
        </authorList>
    </citation>
    <scope>NUCLEOTIDE SEQUENCE [LARGE SCALE GENOMIC DNA]</scope>
    <source>
        <strain evidence="3">LRLZ20PSL1</strain>
    </source>
</reference>
<organism evidence="2 3">
    <name type="scientific">Limnothrix redekei LRLZ20PSL1</name>
    <dbReference type="NCBI Taxonomy" id="3112953"/>
    <lineage>
        <taxon>Bacteria</taxon>
        <taxon>Bacillati</taxon>
        <taxon>Cyanobacteriota</taxon>
        <taxon>Cyanophyceae</taxon>
        <taxon>Pseudanabaenales</taxon>
        <taxon>Pseudanabaenaceae</taxon>
        <taxon>Limnothrix</taxon>
    </lineage>
</organism>
<proteinExistence type="predicted"/>
<evidence type="ECO:0000256" key="1">
    <source>
        <dbReference type="SAM" id="MobiDB-lite"/>
    </source>
</evidence>
<evidence type="ECO:0000313" key="3">
    <source>
        <dbReference type="Proteomes" id="UP001604335"/>
    </source>
</evidence>
<comment type="caution">
    <text evidence="2">The sequence shown here is derived from an EMBL/GenBank/DDBJ whole genome shotgun (WGS) entry which is preliminary data.</text>
</comment>
<feature type="region of interest" description="Disordered" evidence="1">
    <location>
        <begin position="199"/>
        <end position="247"/>
    </location>
</feature>
<accession>A0ABW7CCW2</accession>
<name>A0ABW7CCW2_9CYAN</name>